<accession>A0A378B3L1</accession>
<gene>
    <name evidence="2" type="ORF">NCTC11679_00562</name>
</gene>
<dbReference type="PANTHER" id="PTHR32248">
    <property type="entry name" value="RNA POLYMERASE SIGMA-54 FACTOR"/>
    <property type="match status" value="1"/>
</dbReference>
<name>A0A378B3L1_KLEPN</name>
<dbReference type="EMBL" id="UGMG01000001">
    <property type="protein sequence ID" value="STV28451.1"/>
    <property type="molecule type" value="Genomic_DNA"/>
</dbReference>
<sequence length="123" mass="14010">MKQGLQLRLSQQLAMTPQLQQAIRLLQLSTLELQQELQQALESNPLLEQTDLHDEVEAKEVEDRESLDTVDALEQKEMPTNCLSMPAGMKSIPLARRRVTASTIRTTSFQSIKARPPRRCRTI</sequence>
<reference evidence="2 3" key="1">
    <citation type="submission" date="2018-06" db="EMBL/GenBank/DDBJ databases">
        <authorList>
            <consortium name="Pathogen Informatics"/>
            <person name="Doyle S."/>
        </authorList>
    </citation>
    <scope>NUCLEOTIDE SEQUENCE [LARGE SCALE GENOMIC DNA]</scope>
    <source>
        <strain evidence="2 3">NCTC11679</strain>
    </source>
</reference>
<dbReference type="Proteomes" id="UP000255239">
    <property type="component" value="Unassembled WGS sequence"/>
</dbReference>
<dbReference type="AlphaFoldDB" id="A0A378B3L1"/>
<evidence type="ECO:0000256" key="1">
    <source>
        <dbReference type="SAM" id="MobiDB-lite"/>
    </source>
</evidence>
<dbReference type="Pfam" id="PF00309">
    <property type="entry name" value="Sigma54_AID"/>
    <property type="match status" value="1"/>
</dbReference>
<proteinExistence type="predicted"/>
<evidence type="ECO:0000313" key="3">
    <source>
        <dbReference type="Proteomes" id="UP000255239"/>
    </source>
</evidence>
<dbReference type="GO" id="GO:0016987">
    <property type="term" value="F:sigma factor activity"/>
    <property type="evidence" value="ECO:0007669"/>
    <property type="project" value="InterPro"/>
</dbReference>
<organism evidence="2 3">
    <name type="scientific">Klebsiella pneumoniae</name>
    <dbReference type="NCBI Taxonomy" id="573"/>
    <lineage>
        <taxon>Bacteria</taxon>
        <taxon>Pseudomonadati</taxon>
        <taxon>Pseudomonadota</taxon>
        <taxon>Gammaproteobacteria</taxon>
        <taxon>Enterobacterales</taxon>
        <taxon>Enterobacteriaceae</taxon>
        <taxon>Klebsiella/Raoultella group</taxon>
        <taxon>Klebsiella</taxon>
        <taxon>Klebsiella pneumoniae complex</taxon>
    </lineage>
</organism>
<dbReference type="GO" id="GO:0001216">
    <property type="term" value="F:DNA-binding transcription activator activity"/>
    <property type="evidence" value="ECO:0007669"/>
    <property type="project" value="InterPro"/>
</dbReference>
<feature type="region of interest" description="Disordered" evidence="1">
    <location>
        <begin position="45"/>
        <end position="89"/>
    </location>
</feature>
<feature type="compositionally biased region" description="Basic and acidic residues" evidence="1">
    <location>
        <begin position="50"/>
        <end position="77"/>
    </location>
</feature>
<dbReference type="InterPro" id="IPR000394">
    <property type="entry name" value="RNA_pol_sigma_54"/>
</dbReference>
<evidence type="ECO:0000313" key="2">
    <source>
        <dbReference type="EMBL" id="STV28451.1"/>
    </source>
</evidence>
<protein>
    <submittedName>
        <fullName evidence="2">RNA polymerase sigma-54 factor RpoN</fullName>
    </submittedName>
</protein>
<dbReference type="PANTHER" id="PTHR32248:SF4">
    <property type="entry name" value="RNA POLYMERASE SIGMA-54 FACTOR"/>
    <property type="match status" value="1"/>
</dbReference>